<evidence type="ECO:0000313" key="4">
    <source>
        <dbReference type="Proteomes" id="UP000663826"/>
    </source>
</evidence>
<accession>A0A8H3A1U6</accession>
<dbReference type="AlphaFoldDB" id="A0A8H3A1U6"/>
<dbReference type="GO" id="GO:0016616">
    <property type="term" value="F:oxidoreductase activity, acting on the CH-OH group of donors, NAD or NADP as acceptor"/>
    <property type="evidence" value="ECO:0007669"/>
    <property type="project" value="UniProtKB-ARBA"/>
</dbReference>
<name>A0A8H3A1U6_9AGAM</name>
<dbReference type="GO" id="GO:0050664">
    <property type="term" value="F:oxidoreductase activity, acting on NAD(P)H, oxygen as acceptor"/>
    <property type="evidence" value="ECO:0007669"/>
    <property type="project" value="TreeGrafter"/>
</dbReference>
<comment type="similarity">
    <text evidence="1">Belongs to the short-chain dehydrogenases/reductases (SDR) family.</text>
</comment>
<dbReference type="SUPFAM" id="SSF51735">
    <property type="entry name" value="NAD(P)-binding Rossmann-fold domains"/>
    <property type="match status" value="1"/>
</dbReference>
<comment type="caution">
    <text evidence="3">The sequence shown here is derived from an EMBL/GenBank/DDBJ whole genome shotgun (WGS) entry which is preliminary data.</text>
</comment>
<evidence type="ECO:0000256" key="1">
    <source>
        <dbReference type="ARBA" id="ARBA00006484"/>
    </source>
</evidence>
<dbReference type="Pfam" id="PF13561">
    <property type="entry name" value="adh_short_C2"/>
    <property type="match status" value="1"/>
</dbReference>
<dbReference type="InterPro" id="IPR036291">
    <property type="entry name" value="NAD(P)-bd_dom_sf"/>
</dbReference>
<organism evidence="3 4">
    <name type="scientific">Rhizoctonia solani</name>
    <dbReference type="NCBI Taxonomy" id="456999"/>
    <lineage>
        <taxon>Eukaryota</taxon>
        <taxon>Fungi</taxon>
        <taxon>Dikarya</taxon>
        <taxon>Basidiomycota</taxon>
        <taxon>Agaricomycotina</taxon>
        <taxon>Agaricomycetes</taxon>
        <taxon>Cantharellales</taxon>
        <taxon>Ceratobasidiaceae</taxon>
        <taxon>Rhizoctonia</taxon>
    </lineage>
</organism>
<proteinExistence type="inferred from homology"/>
<dbReference type="Gene3D" id="3.40.50.720">
    <property type="entry name" value="NAD(P)-binding Rossmann-like Domain"/>
    <property type="match status" value="1"/>
</dbReference>
<keyword evidence="2" id="KW-0560">Oxidoreductase</keyword>
<dbReference type="FunFam" id="3.40.50.720:FF:000084">
    <property type="entry name" value="Short-chain dehydrogenase reductase"/>
    <property type="match status" value="1"/>
</dbReference>
<dbReference type="Proteomes" id="UP000663826">
    <property type="component" value="Unassembled WGS sequence"/>
</dbReference>
<dbReference type="PANTHER" id="PTHR43008">
    <property type="entry name" value="BENZIL REDUCTASE"/>
    <property type="match status" value="1"/>
</dbReference>
<reference evidence="3" key="1">
    <citation type="submission" date="2021-01" db="EMBL/GenBank/DDBJ databases">
        <authorList>
            <person name="Kaushik A."/>
        </authorList>
    </citation>
    <scope>NUCLEOTIDE SEQUENCE</scope>
    <source>
        <strain evidence="3">AG1-1B</strain>
    </source>
</reference>
<dbReference type="EMBL" id="CAJMWQ010000758">
    <property type="protein sequence ID" value="CAE6376715.1"/>
    <property type="molecule type" value="Genomic_DNA"/>
</dbReference>
<evidence type="ECO:0000256" key="2">
    <source>
        <dbReference type="ARBA" id="ARBA00023002"/>
    </source>
</evidence>
<dbReference type="PRINTS" id="PR00080">
    <property type="entry name" value="SDRFAMILY"/>
</dbReference>
<feature type="non-terminal residue" evidence="3">
    <location>
        <position position="277"/>
    </location>
</feature>
<protein>
    <submittedName>
        <fullName evidence="3">Uncharacterized protein</fullName>
    </submittedName>
</protein>
<dbReference type="InterPro" id="IPR002347">
    <property type="entry name" value="SDR_fam"/>
</dbReference>
<sequence length="277" mass="29238">PELRKDSSALKYCIPPGTAIPTLTMSQATPILSLFSLTGRVGIVTGANSGLGLEITRALAEAGASKIYGFDLPKVPGPEFVDVSESFKNKIEYVCGDVTEQQNMWQKIQEIAEKEGRLDFCVAAAGIALEHSCLECKADDFEKTMNVNCNGLFYTAQACARQMVKFGIEGSIVLIASVAGSVALQGMQLVAYQASKGAVLAIGRTMAAELGPQKIRVNTLSPAYIPTALTRPLFAPPGVAESCASQNPLGRLGKPHEVCGAALWLVSDASTYCTGSE</sequence>
<gene>
    <name evidence="3" type="ORF">RDB_LOCUS18751</name>
</gene>
<evidence type="ECO:0000313" key="3">
    <source>
        <dbReference type="EMBL" id="CAE6376715.1"/>
    </source>
</evidence>
<dbReference type="PANTHER" id="PTHR43008:SF4">
    <property type="entry name" value="CHAIN DEHYDROGENASE, PUTATIVE (AFU_ORTHOLOGUE AFUA_4G08710)-RELATED"/>
    <property type="match status" value="1"/>
</dbReference>
<dbReference type="PRINTS" id="PR00081">
    <property type="entry name" value="GDHRDH"/>
</dbReference>